<dbReference type="NCBIfam" id="NF033542">
    <property type="entry name" value="transpos_IS110"/>
    <property type="match status" value="1"/>
</dbReference>
<dbReference type="EMBL" id="KF792823">
    <property type="protein sequence ID" value="AIA99218.1"/>
    <property type="molecule type" value="Genomic_DNA"/>
</dbReference>
<feature type="domain" description="Transposase IS116/IS110/IS902 C-terminal" evidence="2">
    <location>
        <begin position="287"/>
        <end position="373"/>
    </location>
</feature>
<dbReference type="AlphaFoldDB" id="A0A060D0L6"/>
<dbReference type="GO" id="GO:0006313">
    <property type="term" value="P:DNA transposition"/>
    <property type="evidence" value="ECO:0007669"/>
    <property type="project" value="InterPro"/>
</dbReference>
<sequence>MKLFVGLDVSSEKLDTCFLTDDDNLSILLEKTFPNDLNGATAIKDQIIKFTESMIFQKIVIGMESTSLYSFHPATFFQTDKELNQYELVVTVENPFKIKQFSRIFDEDKTDRIDAFRIADYLRLQRYSSSPLKEEKYMALQRLTRTRYQMVCQLTEAKQHFLENLTYKCNTLSRELKNGDSPTSVFGAAMIALMTEDYSLDDFSTMSLDALAELLQHYGKGRFKSPEKIAEAIKKAVRDSYRLGKLAQESIDIILACLVKSIQAFQKQIKILDQAIEDLVVILPEYQCLRSIPGIGPVYAAGLLAEIGQIERFEDQAKLAKYAGLTWKVSQSGNFQSERTPLTKTGNRYFRYYLIEATNSVRRHLPEFKAYYQKKYKEVPKQQHKRALVLTARKFVRLVDILLRNHQLYTPPRSVIEHE</sequence>
<dbReference type="InterPro" id="IPR003346">
    <property type="entry name" value="Transposase_20"/>
</dbReference>
<geneLocation type="plasmid" evidence="3">
    <name>pEn24cfr</name>
</geneLocation>
<dbReference type="Pfam" id="PF01548">
    <property type="entry name" value="DEDD_Tnp_IS110"/>
    <property type="match status" value="1"/>
</dbReference>
<dbReference type="InterPro" id="IPR047650">
    <property type="entry name" value="Transpos_IS110"/>
</dbReference>
<protein>
    <submittedName>
        <fullName evidence="3">Transposase</fullName>
    </submittedName>
</protein>
<accession>A0A060D0L6</accession>
<name>A0A060D0L6_ENTCA</name>
<keyword evidence="3" id="KW-0614">Plasmid</keyword>
<gene>
    <name evidence="3" type="ORF">En24_003</name>
</gene>
<dbReference type="Pfam" id="PF02371">
    <property type="entry name" value="Transposase_20"/>
    <property type="match status" value="1"/>
</dbReference>
<dbReference type="PANTHER" id="PTHR33055">
    <property type="entry name" value="TRANSPOSASE FOR INSERTION SEQUENCE ELEMENT IS1111A"/>
    <property type="match status" value="1"/>
</dbReference>
<dbReference type="GO" id="GO:0004803">
    <property type="term" value="F:transposase activity"/>
    <property type="evidence" value="ECO:0007669"/>
    <property type="project" value="InterPro"/>
</dbReference>
<evidence type="ECO:0000259" key="2">
    <source>
        <dbReference type="Pfam" id="PF02371"/>
    </source>
</evidence>
<organism evidence="3">
    <name type="scientific">Enterococcus casseliflavus</name>
    <name type="common">Enterococcus flavescens</name>
    <dbReference type="NCBI Taxonomy" id="37734"/>
    <lineage>
        <taxon>Bacteria</taxon>
        <taxon>Bacillati</taxon>
        <taxon>Bacillota</taxon>
        <taxon>Bacilli</taxon>
        <taxon>Lactobacillales</taxon>
        <taxon>Enterococcaceae</taxon>
        <taxon>Enterococcus</taxon>
    </lineage>
</organism>
<feature type="domain" description="Transposase IS110-like N-terminal" evidence="1">
    <location>
        <begin position="5"/>
        <end position="166"/>
    </location>
</feature>
<dbReference type="RefSeq" id="WP_013330750.1">
    <property type="nucleotide sequence ID" value="NZ_JADKZT010000013.1"/>
</dbReference>
<dbReference type="GO" id="GO:0003677">
    <property type="term" value="F:DNA binding"/>
    <property type="evidence" value="ECO:0007669"/>
    <property type="project" value="InterPro"/>
</dbReference>
<dbReference type="PANTHER" id="PTHR33055:SF15">
    <property type="entry name" value="TRANSPOSASE-RELATED"/>
    <property type="match status" value="1"/>
</dbReference>
<evidence type="ECO:0000313" key="3">
    <source>
        <dbReference type="EMBL" id="AIA99218.1"/>
    </source>
</evidence>
<evidence type="ECO:0000259" key="1">
    <source>
        <dbReference type="Pfam" id="PF01548"/>
    </source>
</evidence>
<reference evidence="3" key="1">
    <citation type="journal article" date="2014" name="Vet. Microbiol.">
        <title>First report of multiresistance gene cfr in Enterococcus species casseliflavus and gallinarum of swine origin.</title>
        <authorList>
            <person name="Liu Y."/>
            <person name="Wang Y."/>
            <person name="Dai L."/>
            <person name="Wu C."/>
            <person name="Shen J."/>
        </authorList>
    </citation>
    <scope>NUCLEOTIDE SEQUENCE</scope>
    <source>
        <strain evidence="3">En24</strain>
        <plasmid evidence="3">pEn24cfr</plasmid>
    </source>
</reference>
<proteinExistence type="predicted"/>
<dbReference type="InterPro" id="IPR002525">
    <property type="entry name" value="Transp_IS110-like_N"/>
</dbReference>